<evidence type="ECO:0000313" key="2">
    <source>
        <dbReference type="EMBL" id="GGD49842.1"/>
    </source>
</evidence>
<dbReference type="AlphaFoldDB" id="A0A917DM88"/>
<evidence type="ECO:0000313" key="3">
    <source>
        <dbReference type="Proteomes" id="UP000609064"/>
    </source>
</evidence>
<dbReference type="Pfam" id="PF05523">
    <property type="entry name" value="FdtA"/>
    <property type="match status" value="1"/>
</dbReference>
<feature type="domain" description="Sugar 3,4-ketoisomerase QdtA cupin" evidence="1">
    <location>
        <begin position="3"/>
        <end position="117"/>
    </location>
</feature>
<dbReference type="Proteomes" id="UP000609064">
    <property type="component" value="Unassembled WGS sequence"/>
</dbReference>
<comment type="caution">
    <text evidence="2">The sequence shown here is derived from an EMBL/GenBank/DDBJ whole genome shotgun (WGS) entry which is preliminary data.</text>
</comment>
<protein>
    <recommendedName>
        <fullName evidence="1">Sugar 3,4-ketoisomerase QdtA cupin domain-containing protein</fullName>
    </recommendedName>
</protein>
<organism evidence="2 3">
    <name type="scientific">Emticicia aquatilis</name>
    <dbReference type="NCBI Taxonomy" id="1537369"/>
    <lineage>
        <taxon>Bacteria</taxon>
        <taxon>Pseudomonadati</taxon>
        <taxon>Bacteroidota</taxon>
        <taxon>Cytophagia</taxon>
        <taxon>Cytophagales</taxon>
        <taxon>Leadbetterellaceae</taxon>
        <taxon>Emticicia</taxon>
    </lineage>
</organism>
<gene>
    <name evidence="2" type="ORF">GCM10011514_12540</name>
</gene>
<dbReference type="RefSeq" id="WP_188765177.1">
    <property type="nucleotide sequence ID" value="NZ_BMKK01000002.1"/>
</dbReference>
<reference evidence="2" key="1">
    <citation type="journal article" date="2014" name="Int. J. Syst. Evol. Microbiol.">
        <title>Complete genome sequence of Corynebacterium casei LMG S-19264T (=DSM 44701T), isolated from a smear-ripened cheese.</title>
        <authorList>
            <consortium name="US DOE Joint Genome Institute (JGI-PGF)"/>
            <person name="Walter F."/>
            <person name="Albersmeier A."/>
            <person name="Kalinowski J."/>
            <person name="Ruckert C."/>
        </authorList>
    </citation>
    <scope>NUCLEOTIDE SEQUENCE</scope>
    <source>
        <strain evidence="2">CGMCC 1.15958</strain>
    </source>
</reference>
<keyword evidence="3" id="KW-1185">Reference proteome</keyword>
<dbReference type="SUPFAM" id="SSF51182">
    <property type="entry name" value="RmlC-like cupins"/>
    <property type="match status" value="1"/>
</dbReference>
<proteinExistence type="predicted"/>
<dbReference type="InterPro" id="IPR014710">
    <property type="entry name" value="RmlC-like_jellyroll"/>
</dbReference>
<dbReference type="Gene3D" id="2.60.120.10">
    <property type="entry name" value="Jelly Rolls"/>
    <property type="match status" value="1"/>
</dbReference>
<accession>A0A917DM88</accession>
<dbReference type="CDD" id="cd20292">
    <property type="entry name" value="cupin_QdtA-like"/>
    <property type="match status" value="1"/>
</dbReference>
<name>A0A917DM88_9BACT</name>
<sequence length="140" mass="16016">MPKIFTLPVHSSNRGDLTVFENILPGSLKRIFYITNADGETRGGHRHIKAWQALMCLQGSCDIYVETPDKKMVFGLDEPNKVLILEPQDWHTLENFSDNAIVLVVSNENYDPEDYIYPSYSDTQNELNALQAIENKQKKD</sequence>
<dbReference type="InterPro" id="IPR011051">
    <property type="entry name" value="RmlC_Cupin_sf"/>
</dbReference>
<dbReference type="EMBL" id="BMKK01000002">
    <property type="protein sequence ID" value="GGD49842.1"/>
    <property type="molecule type" value="Genomic_DNA"/>
</dbReference>
<evidence type="ECO:0000259" key="1">
    <source>
        <dbReference type="Pfam" id="PF05523"/>
    </source>
</evidence>
<reference evidence="2" key="2">
    <citation type="submission" date="2020-09" db="EMBL/GenBank/DDBJ databases">
        <authorList>
            <person name="Sun Q."/>
            <person name="Zhou Y."/>
        </authorList>
    </citation>
    <scope>NUCLEOTIDE SEQUENCE</scope>
    <source>
        <strain evidence="2">CGMCC 1.15958</strain>
    </source>
</reference>
<dbReference type="InterPro" id="IPR008894">
    <property type="entry name" value="QdtA_cupin_dom"/>
</dbReference>